<gene>
    <name evidence="1" type="ORF">C4S77_04955</name>
</gene>
<dbReference type="AlphaFoldDB" id="A0A2S8AEF7"/>
<sequence length="337" mass="40605">MFTLFKNKNLINLENFESSYILNIKSYTSLNKDKEPLIIERKSKIKLKQIIEGSRIINTYFLTETEENSNDENFNKFFKKLSFLSFITEELKIERSLRGQILTLLNMDQIEKKWKNWKEKKLYEFLPILKDQENFVTSFEKGLLFLKDNIKNELAYILLFPEIYQFKDYISTAREFTSLYIFDSRLIKGAEIKYKFYISDISQKEFSHKINIHLKSEITNKHELTILLKSLENKYNGITDYKFFEDLFYNIDKSTGKIIYAKLELTENISEGHEYKYLIDLYPLEISINSETEKIYKTYKGKDFTLKDWEKFEQKQFDDFVNNKLINKDHDLFNNEK</sequence>
<keyword evidence="2" id="KW-1185">Reference proteome</keyword>
<name>A0A2S8AEF7_9FLAO</name>
<proteinExistence type="predicted"/>
<dbReference type="EMBL" id="PSZM01000034">
    <property type="protein sequence ID" value="PQL93495.1"/>
    <property type="molecule type" value="Genomic_DNA"/>
</dbReference>
<dbReference type="Proteomes" id="UP000238042">
    <property type="component" value="Unassembled WGS sequence"/>
</dbReference>
<evidence type="ECO:0000313" key="1">
    <source>
        <dbReference type="EMBL" id="PQL93495.1"/>
    </source>
</evidence>
<protein>
    <submittedName>
        <fullName evidence="1">Uncharacterized protein</fullName>
    </submittedName>
</protein>
<dbReference type="RefSeq" id="WP_105246509.1">
    <property type="nucleotide sequence ID" value="NZ_PSZM01000034.1"/>
</dbReference>
<dbReference type="OrthoDB" id="1090267at2"/>
<reference evidence="1 2" key="1">
    <citation type="submission" date="2018-02" db="EMBL/GenBank/DDBJ databases">
        <title>Genome sequences of Apibacter spp., gut symbionts of Asian honey bees.</title>
        <authorList>
            <person name="Kwong W.K."/>
            <person name="Steele M.I."/>
            <person name="Moran N.A."/>
        </authorList>
    </citation>
    <scope>NUCLEOTIDE SEQUENCE [LARGE SCALE GENOMIC DNA]</scope>
    <source>
        <strain evidence="2">wkB301</strain>
    </source>
</reference>
<organism evidence="1 2">
    <name type="scientific">Apibacter adventoris</name>
    <dbReference type="NCBI Taxonomy" id="1679466"/>
    <lineage>
        <taxon>Bacteria</taxon>
        <taxon>Pseudomonadati</taxon>
        <taxon>Bacteroidota</taxon>
        <taxon>Flavobacteriia</taxon>
        <taxon>Flavobacteriales</taxon>
        <taxon>Weeksellaceae</taxon>
        <taxon>Apibacter</taxon>
    </lineage>
</organism>
<evidence type="ECO:0000313" key="2">
    <source>
        <dbReference type="Proteomes" id="UP000238042"/>
    </source>
</evidence>
<comment type="caution">
    <text evidence="1">The sequence shown here is derived from an EMBL/GenBank/DDBJ whole genome shotgun (WGS) entry which is preliminary data.</text>
</comment>
<accession>A0A2S8AEF7</accession>